<dbReference type="KEGG" id="ebz:J7S26_06805"/>
<feature type="compositionally biased region" description="Low complexity" evidence="1">
    <location>
        <begin position="61"/>
        <end position="71"/>
    </location>
</feature>
<sequence length="322" mass="33065">MAMGDFSSPAASAAGSRVRLTAVVASAALPAVLAMALLAGCSAAPSTETERPNATDGSTPAASQAGDAASADAEDAVETEALVVAARDGQVLLVDRQTETPFFPTGDAVSIVNSEGNEITSASLKPGNVVKVVGDGIMLESYPGQYPGVTKIEVVDLGSPSDAEEYETLVSAVFPESDSMQPTGSVQYKDSLGNVSMTLEPYASEWVGEAAADGDAASPDGTFYEEDGTVTSSVVDARIEEPLEATVTYDEPAKRIQVQRIALANSEPGSYAVDTDAQPQDVSAEEGEDGAATFTIEPGYAYTVHAVFGLGEESSAFVVAER</sequence>
<evidence type="ECO:0000313" key="5">
    <source>
        <dbReference type="Proteomes" id="UP000671910"/>
    </source>
</evidence>
<organism evidence="3 5">
    <name type="scientific">Xiamenia xianingshaonis</name>
    <dbReference type="NCBI Taxonomy" id="2682776"/>
    <lineage>
        <taxon>Bacteria</taxon>
        <taxon>Bacillati</taxon>
        <taxon>Actinomycetota</taxon>
        <taxon>Coriobacteriia</taxon>
        <taxon>Eggerthellales</taxon>
        <taxon>Eggerthellaceae</taxon>
        <taxon>Xiamenia</taxon>
    </lineage>
</organism>
<evidence type="ECO:0000313" key="2">
    <source>
        <dbReference type="EMBL" id="NHM14902.1"/>
    </source>
</evidence>
<reference evidence="3" key="2">
    <citation type="submission" date="2021-04" db="EMBL/GenBank/DDBJ databases">
        <title>Novel species in family Eggerthellaceae.</title>
        <authorList>
            <person name="Zhang G."/>
        </authorList>
    </citation>
    <scope>NUCLEOTIDE SEQUENCE</scope>
    <source>
        <strain evidence="3">Zg-886</strain>
    </source>
</reference>
<evidence type="ECO:0000313" key="3">
    <source>
        <dbReference type="EMBL" id="QTU84065.1"/>
    </source>
</evidence>
<dbReference type="AlphaFoldDB" id="A0A9E6MQF2"/>
<dbReference type="RefSeq" id="WP_166340348.1">
    <property type="nucleotide sequence ID" value="NZ_CP072829.1"/>
</dbReference>
<feature type="region of interest" description="Disordered" evidence="1">
    <location>
        <begin position="267"/>
        <end position="288"/>
    </location>
</feature>
<feature type="region of interest" description="Disordered" evidence="1">
    <location>
        <begin position="45"/>
        <end position="71"/>
    </location>
</feature>
<dbReference type="Proteomes" id="UP000671910">
    <property type="component" value="Chromosome"/>
</dbReference>
<dbReference type="EMBL" id="WPCR01000013">
    <property type="protein sequence ID" value="NHM14902.1"/>
    <property type="molecule type" value="Genomic_DNA"/>
</dbReference>
<evidence type="ECO:0000256" key="1">
    <source>
        <dbReference type="SAM" id="MobiDB-lite"/>
    </source>
</evidence>
<dbReference type="Proteomes" id="UP000636394">
    <property type="component" value="Unassembled WGS sequence"/>
</dbReference>
<accession>A0A9E6MQF2</accession>
<dbReference type="EMBL" id="CP072829">
    <property type="protein sequence ID" value="QTU84065.1"/>
    <property type="molecule type" value="Genomic_DNA"/>
</dbReference>
<name>A0A9E6MQF2_9ACTN</name>
<proteinExistence type="predicted"/>
<reference evidence="2 4" key="1">
    <citation type="submission" date="2019-11" db="EMBL/GenBank/DDBJ databases">
        <title>Eggerthellaceae novel genus isolated from the rectal contents of marmort.</title>
        <authorList>
            <person name="Zhang G."/>
        </authorList>
    </citation>
    <scope>NUCLEOTIDE SEQUENCE [LARGE SCALE GENOMIC DNA]</scope>
    <source>
        <strain evidence="4">zg-886</strain>
        <strain evidence="2">Zg-886</strain>
    </source>
</reference>
<protein>
    <submittedName>
        <fullName evidence="3">Uncharacterized protein</fullName>
    </submittedName>
</protein>
<gene>
    <name evidence="2" type="ORF">GMI68_09065</name>
    <name evidence="3" type="ORF">J7S26_06805</name>
</gene>
<evidence type="ECO:0000313" key="4">
    <source>
        <dbReference type="Proteomes" id="UP000636394"/>
    </source>
</evidence>
<keyword evidence="4" id="KW-1185">Reference proteome</keyword>